<evidence type="ECO:0000313" key="2">
    <source>
        <dbReference type="EMBL" id="MBV2359819.1"/>
    </source>
</evidence>
<reference evidence="2" key="1">
    <citation type="submission" date="2021-06" db="EMBL/GenBank/DDBJ databases">
        <title>Thalassococcus sp. CAU 1522 isolated from sea sand, Republic of Korea.</title>
        <authorList>
            <person name="Kim W."/>
        </authorList>
    </citation>
    <scope>NUCLEOTIDE SEQUENCE</scope>
    <source>
        <strain evidence="2">CAU 1522</strain>
    </source>
</reference>
<dbReference type="RefSeq" id="WP_217777613.1">
    <property type="nucleotide sequence ID" value="NZ_JAHRWL010000001.1"/>
</dbReference>
<keyword evidence="3" id="KW-1185">Reference proteome</keyword>
<sequence>MPFPQPDEMHPVQLVGGGRHKGTVFLKAVLNHPRIAVGDYTYMSAHDDLCDPDQIAARLAPYLFAFSPERLVIGKFCQIADGVRIITASANHRRDGLSTFPFAIFDGGAADGRPSMPAPGPDTIIGNDVWLGAGATVMPGARIGDGVIVAAGAVVTGSAAPYTVIGGNPAQVIRRRLPATAAARMQALAWWDWPIDHILEHEALICGTDLDALEAAAPRRA</sequence>
<gene>
    <name evidence="2" type="ORF">KUH32_08540</name>
</gene>
<comment type="caution">
    <text evidence="2">The sequence shown here is derived from an EMBL/GenBank/DDBJ whole genome shotgun (WGS) entry which is preliminary data.</text>
</comment>
<dbReference type="PANTHER" id="PTHR43300">
    <property type="entry name" value="ACETYLTRANSFERASE"/>
    <property type="match status" value="1"/>
</dbReference>
<dbReference type="Pfam" id="PF00132">
    <property type="entry name" value="Hexapep"/>
    <property type="match status" value="1"/>
</dbReference>
<dbReference type="PANTHER" id="PTHR43300:SF11">
    <property type="entry name" value="ACETYLTRANSFERASE RV3034C-RELATED"/>
    <property type="match status" value="1"/>
</dbReference>
<proteinExistence type="inferred from homology"/>
<evidence type="ECO:0000313" key="3">
    <source>
        <dbReference type="Proteomes" id="UP001166293"/>
    </source>
</evidence>
<dbReference type="InterPro" id="IPR001451">
    <property type="entry name" value="Hexapep"/>
</dbReference>
<name>A0ABS6N741_9RHOB</name>
<accession>A0ABS6N741</accession>
<dbReference type="CDD" id="cd03349">
    <property type="entry name" value="LbH_XAT"/>
    <property type="match status" value="1"/>
</dbReference>
<evidence type="ECO:0000256" key="1">
    <source>
        <dbReference type="ARBA" id="ARBA00007274"/>
    </source>
</evidence>
<dbReference type="InterPro" id="IPR050179">
    <property type="entry name" value="Trans_hexapeptide_repeat"/>
</dbReference>
<comment type="similarity">
    <text evidence="1">Belongs to the transferase hexapeptide repeat family.</text>
</comment>
<protein>
    <submittedName>
        <fullName evidence="2">CatB-related O-acetyltransferase</fullName>
    </submittedName>
</protein>
<organism evidence="2 3">
    <name type="scientific">Thalassococcus arenae</name>
    <dbReference type="NCBI Taxonomy" id="2851652"/>
    <lineage>
        <taxon>Bacteria</taxon>
        <taxon>Pseudomonadati</taxon>
        <taxon>Pseudomonadota</taxon>
        <taxon>Alphaproteobacteria</taxon>
        <taxon>Rhodobacterales</taxon>
        <taxon>Roseobacteraceae</taxon>
        <taxon>Thalassococcus</taxon>
    </lineage>
</organism>
<dbReference type="Proteomes" id="UP001166293">
    <property type="component" value="Unassembled WGS sequence"/>
</dbReference>
<dbReference type="EMBL" id="JAHRWL010000001">
    <property type="protein sequence ID" value="MBV2359819.1"/>
    <property type="molecule type" value="Genomic_DNA"/>
</dbReference>